<protein>
    <recommendedName>
        <fullName evidence="4">UL36 very large tegument protein</fullName>
    </recommendedName>
</protein>
<sequence>MAVDQLPGQVREFVAYLSGVLARLDQGGGWCAVFWQRDPDGMQACLDGREVPPWDVVEALLQDLAGAYGLDAARAEAERARPLHAAAQSAHDARPGGRDALGDRFDVMLREQRYAAERQAELGRLLAAAATQEEADALRLDLAWARDDHERAVRRCAELQSRMAELDRRTMGDRADAARRGRLEGAGFFRRGRTGDAAAFGEGERIWADGRQSGGSGPHAHEGEATGGRGGEGPGGSGHRGPGGGAWVDGRASGGSGTHGHGHEGEGAGGSGHGERGDRGWGDAPMSEGSPTDGRVQGDEWSSGHSARTPSAGAGRPGAPATGFPAMPQQRGTAVAAADTTYAGQHPATGPAAPSATGPGPAEGPHSGYGPQPTAPDETLRPGNGTPYPNSPDAFDRAYGPQPTAPDETLRPGNGTPHPNSPDAFDRAYAPQQTPTGTAAPDRAPRTDAQPETPPEAPPTAKQRKRRRGGARFAGEGDAEIGPVVVPPTAVPDLPAEPAKRGRTPRGARFAGAADTTDVRQPGRTRAQKASGGAEDAAAPRETADTVATLVRLRAEGRTGEAHALLVEVAHWPAARFPLLAAELQRAGLGADWATLLWEAASLPAEQLVAAADALVAAGRGADGEQMLRQGVARPAGEIGAAVLALLGEGRRREASALLDAYVRVRTPEEAARSAEPDPRTLVPLLLTAARAVSQERHWDLVHALRVAGFSA</sequence>
<evidence type="ECO:0000313" key="3">
    <source>
        <dbReference type="Proteomes" id="UP000265765"/>
    </source>
</evidence>
<feature type="region of interest" description="Disordered" evidence="1">
    <location>
        <begin position="200"/>
        <end position="543"/>
    </location>
</feature>
<reference evidence="2 3" key="1">
    <citation type="submission" date="2018-09" db="EMBL/GenBank/DDBJ databases">
        <title>Production of Trimethoprim by Streptomyces sp. 3E-1.</title>
        <authorList>
            <person name="Kang H.J."/>
            <person name="Kim S.B."/>
        </authorList>
    </citation>
    <scope>NUCLEOTIDE SEQUENCE [LARGE SCALE GENOMIC DNA]</scope>
    <source>
        <strain evidence="2 3">3E-1</strain>
    </source>
</reference>
<dbReference type="AlphaFoldDB" id="A0AAI8KXW0"/>
<dbReference type="Proteomes" id="UP000265765">
    <property type="component" value="Chromosome"/>
</dbReference>
<evidence type="ECO:0008006" key="4">
    <source>
        <dbReference type="Google" id="ProtNLM"/>
    </source>
</evidence>
<accession>A0AAI8KXW0</accession>
<evidence type="ECO:0000256" key="1">
    <source>
        <dbReference type="SAM" id="MobiDB-lite"/>
    </source>
</evidence>
<dbReference type="KEGG" id="sge:DWG14_01777"/>
<organism evidence="2 3">
    <name type="scientific">Streptomyces griseorubiginosus</name>
    <dbReference type="NCBI Taxonomy" id="67304"/>
    <lineage>
        <taxon>Bacteria</taxon>
        <taxon>Bacillati</taxon>
        <taxon>Actinomycetota</taxon>
        <taxon>Actinomycetes</taxon>
        <taxon>Kitasatosporales</taxon>
        <taxon>Streptomycetaceae</taxon>
        <taxon>Streptomyces</taxon>
    </lineage>
</organism>
<feature type="compositionally biased region" description="Gly residues" evidence="1">
    <location>
        <begin position="225"/>
        <end position="259"/>
    </location>
</feature>
<feature type="compositionally biased region" description="Low complexity" evidence="1">
    <location>
        <begin position="347"/>
        <end position="365"/>
    </location>
</feature>
<dbReference type="RefSeq" id="WP_120050485.1">
    <property type="nucleotide sequence ID" value="NZ_CP032427.1"/>
</dbReference>
<evidence type="ECO:0000313" key="2">
    <source>
        <dbReference type="EMBL" id="AYC37559.1"/>
    </source>
</evidence>
<proteinExistence type="predicted"/>
<gene>
    <name evidence="2" type="ORF">DWG14_01777</name>
</gene>
<dbReference type="EMBL" id="CP032427">
    <property type="protein sequence ID" value="AYC37559.1"/>
    <property type="molecule type" value="Genomic_DNA"/>
</dbReference>
<name>A0AAI8KXW0_9ACTN</name>
<dbReference type="GeneID" id="91280732"/>
<feature type="compositionally biased region" description="Low complexity" evidence="1">
    <location>
        <begin position="307"/>
        <end position="326"/>
    </location>
</feature>